<keyword evidence="5" id="KW-0418">Kinase</keyword>
<organism evidence="10 11">
    <name type="scientific">Diabrotica balteata</name>
    <name type="common">Banded cucumber beetle</name>
    <dbReference type="NCBI Taxonomy" id="107213"/>
    <lineage>
        <taxon>Eukaryota</taxon>
        <taxon>Metazoa</taxon>
        <taxon>Ecdysozoa</taxon>
        <taxon>Arthropoda</taxon>
        <taxon>Hexapoda</taxon>
        <taxon>Insecta</taxon>
        <taxon>Pterygota</taxon>
        <taxon>Neoptera</taxon>
        <taxon>Endopterygota</taxon>
        <taxon>Coleoptera</taxon>
        <taxon>Polyphaga</taxon>
        <taxon>Cucujiformia</taxon>
        <taxon>Chrysomeloidea</taxon>
        <taxon>Chrysomelidae</taxon>
        <taxon>Galerucinae</taxon>
        <taxon>Diabroticina</taxon>
        <taxon>Diabroticites</taxon>
        <taxon>Diabrotica</taxon>
    </lineage>
</organism>
<dbReference type="Proteomes" id="UP001153709">
    <property type="component" value="Chromosome 8"/>
</dbReference>
<dbReference type="InterPro" id="IPR051334">
    <property type="entry name" value="SRPK"/>
</dbReference>
<dbReference type="GO" id="GO:0050684">
    <property type="term" value="P:regulation of mRNA processing"/>
    <property type="evidence" value="ECO:0007669"/>
    <property type="project" value="TreeGrafter"/>
</dbReference>
<accession>A0A9N9XHQ5</accession>
<feature type="compositionally biased region" description="Basic residues" evidence="9">
    <location>
        <begin position="16"/>
        <end position="28"/>
    </location>
</feature>
<dbReference type="GO" id="GO:0005737">
    <property type="term" value="C:cytoplasm"/>
    <property type="evidence" value="ECO:0007669"/>
    <property type="project" value="TreeGrafter"/>
</dbReference>
<name>A0A9N9XHQ5_DIABA</name>
<dbReference type="OrthoDB" id="2649at2759"/>
<proteinExistence type="predicted"/>
<evidence type="ECO:0000256" key="6">
    <source>
        <dbReference type="ARBA" id="ARBA00022840"/>
    </source>
</evidence>
<keyword evidence="6" id="KW-0067">ATP-binding</keyword>
<dbReference type="EC" id="2.7.11.1" evidence="1"/>
<comment type="catalytic activity">
    <reaction evidence="8">
        <text>L-seryl-[protein] + ATP = O-phospho-L-seryl-[protein] + ADP + H(+)</text>
        <dbReference type="Rhea" id="RHEA:17989"/>
        <dbReference type="Rhea" id="RHEA-COMP:9863"/>
        <dbReference type="Rhea" id="RHEA-COMP:11604"/>
        <dbReference type="ChEBI" id="CHEBI:15378"/>
        <dbReference type="ChEBI" id="CHEBI:29999"/>
        <dbReference type="ChEBI" id="CHEBI:30616"/>
        <dbReference type="ChEBI" id="CHEBI:83421"/>
        <dbReference type="ChEBI" id="CHEBI:456216"/>
        <dbReference type="EC" id="2.7.11.1"/>
    </reaction>
</comment>
<dbReference type="GO" id="GO:0005634">
    <property type="term" value="C:nucleus"/>
    <property type="evidence" value="ECO:0007669"/>
    <property type="project" value="TreeGrafter"/>
</dbReference>
<reference evidence="10" key="1">
    <citation type="submission" date="2022-01" db="EMBL/GenBank/DDBJ databases">
        <authorList>
            <person name="King R."/>
        </authorList>
    </citation>
    <scope>NUCLEOTIDE SEQUENCE</scope>
</reference>
<keyword evidence="2" id="KW-0723">Serine/threonine-protein kinase</keyword>
<dbReference type="PANTHER" id="PTHR47634:SF9">
    <property type="entry name" value="PROTEIN KINASE DOMAIN-CONTAINING PROTEIN-RELATED"/>
    <property type="match status" value="1"/>
</dbReference>
<gene>
    <name evidence="10" type="ORF">DIABBA_LOCUS12597</name>
</gene>
<dbReference type="Gene3D" id="3.30.200.20">
    <property type="entry name" value="Phosphorylase Kinase, domain 1"/>
    <property type="match status" value="1"/>
</dbReference>
<feature type="compositionally biased region" description="Acidic residues" evidence="9">
    <location>
        <begin position="56"/>
        <end position="72"/>
    </location>
</feature>
<evidence type="ECO:0000313" key="10">
    <source>
        <dbReference type="EMBL" id="CAG9839875.1"/>
    </source>
</evidence>
<evidence type="ECO:0000256" key="3">
    <source>
        <dbReference type="ARBA" id="ARBA00022679"/>
    </source>
</evidence>
<evidence type="ECO:0000256" key="1">
    <source>
        <dbReference type="ARBA" id="ARBA00012513"/>
    </source>
</evidence>
<feature type="region of interest" description="Disordered" evidence="9">
    <location>
        <begin position="1"/>
        <end position="77"/>
    </location>
</feature>
<protein>
    <recommendedName>
        <fullName evidence="1">non-specific serine/threonine protein kinase</fullName>
        <ecNumber evidence="1">2.7.11.1</ecNumber>
    </recommendedName>
</protein>
<dbReference type="GO" id="GO:0004674">
    <property type="term" value="F:protein serine/threonine kinase activity"/>
    <property type="evidence" value="ECO:0007669"/>
    <property type="project" value="UniProtKB-KW"/>
</dbReference>
<evidence type="ECO:0000313" key="11">
    <source>
        <dbReference type="Proteomes" id="UP001153709"/>
    </source>
</evidence>
<feature type="compositionally biased region" description="Basic and acidic residues" evidence="9">
    <location>
        <begin position="29"/>
        <end position="47"/>
    </location>
</feature>
<keyword evidence="11" id="KW-1185">Reference proteome</keyword>
<sequence length="107" mass="12139">MSAKLEVNRRVLAIQAKKKRHKPVKKKGKNDMNGDGGENRHNSKTEPSHSSSIETIGDEDPYTSEEEEQEDSSDYRKGGYHIVRIGDLFLSRYHVTRKLGLGHFSTV</sequence>
<keyword evidence="4" id="KW-0547">Nucleotide-binding</keyword>
<comment type="catalytic activity">
    <reaction evidence="7">
        <text>L-threonyl-[protein] + ATP = O-phospho-L-threonyl-[protein] + ADP + H(+)</text>
        <dbReference type="Rhea" id="RHEA:46608"/>
        <dbReference type="Rhea" id="RHEA-COMP:11060"/>
        <dbReference type="Rhea" id="RHEA-COMP:11605"/>
        <dbReference type="ChEBI" id="CHEBI:15378"/>
        <dbReference type="ChEBI" id="CHEBI:30013"/>
        <dbReference type="ChEBI" id="CHEBI:30616"/>
        <dbReference type="ChEBI" id="CHEBI:61977"/>
        <dbReference type="ChEBI" id="CHEBI:456216"/>
        <dbReference type="EC" id="2.7.11.1"/>
    </reaction>
</comment>
<evidence type="ECO:0000256" key="7">
    <source>
        <dbReference type="ARBA" id="ARBA00047899"/>
    </source>
</evidence>
<dbReference type="GO" id="GO:0005524">
    <property type="term" value="F:ATP binding"/>
    <property type="evidence" value="ECO:0007669"/>
    <property type="project" value="UniProtKB-KW"/>
</dbReference>
<keyword evidence="3" id="KW-0808">Transferase</keyword>
<dbReference type="EMBL" id="OU898283">
    <property type="protein sequence ID" value="CAG9839875.1"/>
    <property type="molecule type" value="Genomic_DNA"/>
</dbReference>
<evidence type="ECO:0000256" key="9">
    <source>
        <dbReference type="SAM" id="MobiDB-lite"/>
    </source>
</evidence>
<evidence type="ECO:0000256" key="8">
    <source>
        <dbReference type="ARBA" id="ARBA00048679"/>
    </source>
</evidence>
<dbReference type="PANTHER" id="PTHR47634">
    <property type="entry name" value="PROTEIN KINASE DOMAIN-CONTAINING PROTEIN-RELATED"/>
    <property type="match status" value="1"/>
</dbReference>
<evidence type="ECO:0000256" key="5">
    <source>
        <dbReference type="ARBA" id="ARBA00022777"/>
    </source>
</evidence>
<dbReference type="AlphaFoldDB" id="A0A9N9XHQ5"/>
<dbReference type="GO" id="GO:0000245">
    <property type="term" value="P:spliceosomal complex assembly"/>
    <property type="evidence" value="ECO:0007669"/>
    <property type="project" value="TreeGrafter"/>
</dbReference>
<evidence type="ECO:0000256" key="4">
    <source>
        <dbReference type="ARBA" id="ARBA00022741"/>
    </source>
</evidence>
<evidence type="ECO:0000256" key="2">
    <source>
        <dbReference type="ARBA" id="ARBA00022527"/>
    </source>
</evidence>